<reference evidence="2 3" key="1">
    <citation type="submission" date="2021-02" db="EMBL/GenBank/DDBJ databases">
        <title>Genome assembly of Pseudopithomyces chartarum.</title>
        <authorList>
            <person name="Jauregui R."/>
            <person name="Singh J."/>
            <person name="Voisey C."/>
        </authorList>
    </citation>
    <scope>NUCLEOTIDE SEQUENCE [LARGE SCALE GENOMIC DNA]</scope>
    <source>
        <strain evidence="2 3">AGR01</strain>
    </source>
</reference>
<comment type="caution">
    <text evidence="2">The sequence shown here is derived from an EMBL/GenBank/DDBJ whole genome shotgun (WGS) entry which is preliminary data.</text>
</comment>
<proteinExistence type="predicted"/>
<feature type="compositionally biased region" description="Acidic residues" evidence="1">
    <location>
        <begin position="49"/>
        <end position="72"/>
    </location>
</feature>
<evidence type="ECO:0000313" key="2">
    <source>
        <dbReference type="EMBL" id="KAK3210234.1"/>
    </source>
</evidence>
<keyword evidence="3" id="KW-1185">Reference proteome</keyword>
<feature type="compositionally biased region" description="Polar residues" evidence="1">
    <location>
        <begin position="279"/>
        <end position="290"/>
    </location>
</feature>
<feature type="region of interest" description="Disordered" evidence="1">
    <location>
        <begin position="373"/>
        <end position="413"/>
    </location>
</feature>
<evidence type="ECO:0000256" key="1">
    <source>
        <dbReference type="SAM" id="MobiDB-lite"/>
    </source>
</evidence>
<feature type="compositionally biased region" description="Basic and acidic residues" evidence="1">
    <location>
        <begin position="98"/>
        <end position="108"/>
    </location>
</feature>
<feature type="compositionally biased region" description="Low complexity" evidence="1">
    <location>
        <begin position="253"/>
        <end position="270"/>
    </location>
</feature>
<feature type="compositionally biased region" description="Low complexity" evidence="1">
    <location>
        <begin position="576"/>
        <end position="586"/>
    </location>
</feature>
<dbReference type="AlphaFoldDB" id="A0AAN6M386"/>
<protein>
    <submittedName>
        <fullName evidence="2">Uncharacterized protein</fullName>
    </submittedName>
</protein>
<feature type="region of interest" description="Disordered" evidence="1">
    <location>
        <begin position="49"/>
        <end position="108"/>
    </location>
</feature>
<feature type="compositionally biased region" description="Acidic residues" evidence="1">
    <location>
        <begin position="79"/>
        <end position="97"/>
    </location>
</feature>
<feature type="compositionally biased region" description="Low complexity" evidence="1">
    <location>
        <begin position="298"/>
        <end position="312"/>
    </location>
</feature>
<dbReference type="EMBL" id="WVTA01000005">
    <property type="protein sequence ID" value="KAK3210234.1"/>
    <property type="molecule type" value="Genomic_DNA"/>
</dbReference>
<accession>A0AAN6M386</accession>
<gene>
    <name evidence="2" type="ORF">GRF29_44g2035941</name>
</gene>
<sequence length="598" mass="65979">MASSINNNVSVNGLRTAERYSATGQLNATPQHRMNFAMKAPIPINIADYENDEDDWETTDRDDDDNDDEAGDWESTNRDDEELDDAWETTDTEDIAGDEPRRGHKLGVEERPIRPAIGRVLRIGKVDTDKLPVTSAQKQTAITNKAVPSPDTSVAAPDSSAETGIKLKFTGLKPGGKIKCEIIRSKKRNADDIDAEAKSSIDSLSSSLPGDTQAAVNNARQNGYSEIEIEVALILAQMSAGNMEPPSKKAKLTPTAFAAPTTEATPTTEAGPSRPRRTVASSSKTATPFQGDSKDLTATKTKTKASTASTKAGPSRPKRTVASSSKMPAPSRDSSEDFTIIKTMQSTRKQRIVDPNNLADAVLISRATKAGSDIYDSDAEDPPGPAVKGKSAQPDLFRNIPWGPAADDYSNDTDFPTEPEFHQFVRGRWERMEDGSLRDQKYKLLVKLTSKDGRKLIFKNPPPKDWNDQKATTMLNKRISQQIRRNTDVRFRGEVEPYIHEERVWINDHLVNGKPANGWKEFVAEFNEEFEGSMVEGCKEPRSARTHSSLTKEIERFGNEFYKLGKVPVTKEWKGKATSKTTSKTTIKGKGKAKMEEE</sequence>
<dbReference type="Proteomes" id="UP001280581">
    <property type="component" value="Unassembled WGS sequence"/>
</dbReference>
<evidence type="ECO:0000313" key="3">
    <source>
        <dbReference type="Proteomes" id="UP001280581"/>
    </source>
</evidence>
<organism evidence="2 3">
    <name type="scientific">Pseudopithomyces chartarum</name>
    <dbReference type="NCBI Taxonomy" id="1892770"/>
    <lineage>
        <taxon>Eukaryota</taxon>
        <taxon>Fungi</taxon>
        <taxon>Dikarya</taxon>
        <taxon>Ascomycota</taxon>
        <taxon>Pezizomycotina</taxon>
        <taxon>Dothideomycetes</taxon>
        <taxon>Pleosporomycetidae</taxon>
        <taxon>Pleosporales</taxon>
        <taxon>Massarineae</taxon>
        <taxon>Didymosphaeriaceae</taxon>
        <taxon>Pseudopithomyces</taxon>
    </lineage>
</organism>
<feature type="region of interest" description="Disordered" evidence="1">
    <location>
        <begin position="573"/>
        <end position="598"/>
    </location>
</feature>
<feature type="region of interest" description="Disordered" evidence="1">
    <location>
        <begin position="242"/>
        <end position="338"/>
    </location>
</feature>
<name>A0AAN6M386_9PLEO</name>